<feature type="compositionally biased region" description="Basic and acidic residues" evidence="1">
    <location>
        <begin position="11"/>
        <end position="22"/>
    </location>
</feature>
<feature type="compositionally biased region" description="Basic residues" evidence="1">
    <location>
        <begin position="1"/>
        <end position="10"/>
    </location>
</feature>
<evidence type="ECO:0000313" key="3">
    <source>
        <dbReference type="Proteomes" id="UP000015106"/>
    </source>
</evidence>
<accession>A0A8R7QXT2</accession>
<sequence>MVQGRRRKRHEAPESHSPVKHEFIVDIQAEQGVRGCAGQVRQGHARQMAECGAGGWRRQDGGGCEEALRGAGKRRGRDSYKRCRQQQQQHQGRFQPRWQQPWAEAKVPEEPVIAVLVQDSSTASLLPLPVFQPEASTTLSTLLDTHDPMVIVIRSCS</sequence>
<keyword evidence="3" id="KW-1185">Reference proteome</keyword>
<organism evidence="2 3">
    <name type="scientific">Triticum urartu</name>
    <name type="common">Red wild einkorn</name>
    <name type="synonym">Crithodium urartu</name>
    <dbReference type="NCBI Taxonomy" id="4572"/>
    <lineage>
        <taxon>Eukaryota</taxon>
        <taxon>Viridiplantae</taxon>
        <taxon>Streptophyta</taxon>
        <taxon>Embryophyta</taxon>
        <taxon>Tracheophyta</taxon>
        <taxon>Spermatophyta</taxon>
        <taxon>Magnoliopsida</taxon>
        <taxon>Liliopsida</taxon>
        <taxon>Poales</taxon>
        <taxon>Poaceae</taxon>
        <taxon>BOP clade</taxon>
        <taxon>Pooideae</taxon>
        <taxon>Triticodae</taxon>
        <taxon>Triticeae</taxon>
        <taxon>Triticinae</taxon>
        <taxon>Triticum</taxon>
    </lineage>
</organism>
<dbReference type="Gramene" id="TuG1812G0700002464.01.T01">
    <property type="protein sequence ID" value="TuG1812G0700002464.01.T01"/>
    <property type="gene ID" value="TuG1812G0700002464.01"/>
</dbReference>
<feature type="region of interest" description="Disordered" evidence="1">
    <location>
        <begin position="53"/>
        <end position="98"/>
    </location>
</feature>
<dbReference type="AlphaFoldDB" id="A0A8R7QXT2"/>
<reference evidence="3" key="1">
    <citation type="journal article" date="2013" name="Nature">
        <title>Draft genome of the wheat A-genome progenitor Triticum urartu.</title>
        <authorList>
            <person name="Ling H.Q."/>
            <person name="Zhao S."/>
            <person name="Liu D."/>
            <person name="Wang J."/>
            <person name="Sun H."/>
            <person name="Zhang C."/>
            <person name="Fan H."/>
            <person name="Li D."/>
            <person name="Dong L."/>
            <person name="Tao Y."/>
            <person name="Gao C."/>
            <person name="Wu H."/>
            <person name="Li Y."/>
            <person name="Cui Y."/>
            <person name="Guo X."/>
            <person name="Zheng S."/>
            <person name="Wang B."/>
            <person name="Yu K."/>
            <person name="Liang Q."/>
            <person name="Yang W."/>
            <person name="Lou X."/>
            <person name="Chen J."/>
            <person name="Feng M."/>
            <person name="Jian J."/>
            <person name="Zhang X."/>
            <person name="Luo G."/>
            <person name="Jiang Y."/>
            <person name="Liu J."/>
            <person name="Wang Z."/>
            <person name="Sha Y."/>
            <person name="Zhang B."/>
            <person name="Wu H."/>
            <person name="Tang D."/>
            <person name="Shen Q."/>
            <person name="Xue P."/>
            <person name="Zou S."/>
            <person name="Wang X."/>
            <person name="Liu X."/>
            <person name="Wang F."/>
            <person name="Yang Y."/>
            <person name="An X."/>
            <person name="Dong Z."/>
            <person name="Zhang K."/>
            <person name="Zhang X."/>
            <person name="Luo M.C."/>
            <person name="Dvorak J."/>
            <person name="Tong Y."/>
            <person name="Wang J."/>
            <person name="Yang H."/>
            <person name="Li Z."/>
            <person name="Wang D."/>
            <person name="Zhang A."/>
            <person name="Wang J."/>
        </authorList>
    </citation>
    <scope>NUCLEOTIDE SEQUENCE</scope>
    <source>
        <strain evidence="3">cv. G1812</strain>
    </source>
</reference>
<feature type="compositionally biased region" description="Low complexity" evidence="1">
    <location>
        <begin position="85"/>
        <end position="98"/>
    </location>
</feature>
<dbReference type="Proteomes" id="UP000015106">
    <property type="component" value="Chromosome 7"/>
</dbReference>
<dbReference type="EnsemblPlants" id="TuG1812G0700002464.01.T01">
    <property type="protein sequence ID" value="TuG1812G0700002464.01.T01"/>
    <property type="gene ID" value="TuG1812G0700002464.01"/>
</dbReference>
<reference evidence="2" key="2">
    <citation type="submission" date="2018-03" db="EMBL/GenBank/DDBJ databases">
        <title>The Triticum urartu genome reveals the dynamic nature of wheat genome evolution.</title>
        <authorList>
            <person name="Ling H."/>
            <person name="Ma B."/>
            <person name="Shi X."/>
            <person name="Liu H."/>
            <person name="Dong L."/>
            <person name="Sun H."/>
            <person name="Cao Y."/>
            <person name="Gao Q."/>
            <person name="Zheng S."/>
            <person name="Li Y."/>
            <person name="Yu Y."/>
            <person name="Du H."/>
            <person name="Qi M."/>
            <person name="Li Y."/>
            <person name="Yu H."/>
            <person name="Cui Y."/>
            <person name="Wang N."/>
            <person name="Chen C."/>
            <person name="Wu H."/>
            <person name="Zhao Y."/>
            <person name="Zhang J."/>
            <person name="Li Y."/>
            <person name="Zhou W."/>
            <person name="Zhang B."/>
            <person name="Hu W."/>
            <person name="Eijk M."/>
            <person name="Tang J."/>
            <person name="Witsenboer H."/>
            <person name="Zhao S."/>
            <person name="Li Z."/>
            <person name="Zhang A."/>
            <person name="Wang D."/>
            <person name="Liang C."/>
        </authorList>
    </citation>
    <scope>NUCLEOTIDE SEQUENCE [LARGE SCALE GENOMIC DNA]</scope>
    <source>
        <strain evidence="2">cv. G1812</strain>
    </source>
</reference>
<evidence type="ECO:0000256" key="1">
    <source>
        <dbReference type="SAM" id="MobiDB-lite"/>
    </source>
</evidence>
<evidence type="ECO:0000313" key="2">
    <source>
        <dbReference type="EnsemblPlants" id="TuG1812G0700002464.01.T01"/>
    </source>
</evidence>
<name>A0A8R7QXT2_TRIUA</name>
<proteinExistence type="predicted"/>
<protein>
    <submittedName>
        <fullName evidence="2">Uncharacterized protein</fullName>
    </submittedName>
</protein>
<feature type="region of interest" description="Disordered" evidence="1">
    <location>
        <begin position="1"/>
        <end position="22"/>
    </location>
</feature>
<reference evidence="2" key="3">
    <citation type="submission" date="2022-06" db="UniProtKB">
        <authorList>
            <consortium name="EnsemblPlants"/>
        </authorList>
    </citation>
    <scope>IDENTIFICATION</scope>
</reference>